<name>A0A9P5NVH0_GYMJU</name>
<comment type="caution">
    <text evidence="1">The sequence shown here is derived from an EMBL/GenBank/DDBJ whole genome shotgun (WGS) entry which is preliminary data.</text>
</comment>
<organism evidence="1 2">
    <name type="scientific">Gymnopilus junonius</name>
    <name type="common">Spectacular rustgill mushroom</name>
    <name type="synonym">Gymnopilus spectabilis subsp. junonius</name>
    <dbReference type="NCBI Taxonomy" id="109634"/>
    <lineage>
        <taxon>Eukaryota</taxon>
        <taxon>Fungi</taxon>
        <taxon>Dikarya</taxon>
        <taxon>Basidiomycota</taxon>
        <taxon>Agaricomycotina</taxon>
        <taxon>Agaricomycetes</taxon>
        <taxon>Agaricomycetidae</taxon>
        <taxon>Agaricales</taxon>
        <taxon>Agaricineae</taxon>
        <taxon>Hymenogastraceae</taxon>
        <taxon>Gymnopilus</taxon>
    </lineage>
</organism>
<reference evidence="1" key="1">
    <citation type="submission" date="2020-11" db="EMBL/GenBank/DDBJ databases">
        <authorList>
            <consortium name="DOE Joint Genome Institute"/>
            <person name="Ahrendt S."/>
            <person name="Riley R."/>
            <person name="Andreopoulos W."/>
            <person name="LaButti K."/>
            <person name="Pangilinan J."/>
            <person name="Ruiz-duenas F.J."/>
            <person name="Barrasa J.M."/>
            <person name="Sanchez-Garcia M."/>
            <person name="Camarero S."/>
            <person name="Miyauchi S."/>
            <person name="Serrano A."/>
            <person name="Linde D."/>
            <person name="Babiker R."/>
            <person name="Drula E."/>
            <person name="Ayuso-Fernandez I."/>
            <person name="Pacheco R."/>
            <person name="Padilla G."/>
            <person name="Ferreira P."/>
            <person name="Barriuso J."/>
            <person name="Kellner H."/>
            <person name="Castanera R."/>
            <person name="Alfaro M."/>
            <person name="Ramirez L."/>
            <person name="Pisabarro A.G."/>
            <person name="Kuo A."/>
            <person name="Tritt A."/>
            <person name="Lipzen A."/>
            <person name="He G."/>
            <person name="Yan M."/>
            <person name="Ng V."/>
            <person name="Cullen D."/>
            <person name="Martin F."/>
            <person name="Rosso M.-N."/>
            <person name="Henrissat B."/>
            <person name="Hibbett D."/>
            <person name="Martinez A.T."/>
            <person name="Grigoriev I.V."/>
        </authorList>
    </citation>
    <scope>NUCLEOTIDE SEQUENCE</scope>
    <source>
        <strain evidence="1">AH 44721</strain>
    </source>
</reference>
<dbReference type="AlphaFoldDB" id="A0A9P5NVH0"/>
<accession>A0A9P5NVH0</accession>
<proteinExistence type="predicted"/>
<evidence type="ECO:0000313" key="1">
    <source>
        <dbReference type="EMBL" id="KAF8905272.1"/>
    </source>
</evidence>
<gene>
    <name evidence="1" type="ORF">CPB84DRAFT_1772089</name>
</gene>
<dbReference type="EMBL" id="JADNYJ010000023">
    <property type="protein sequence ID" value="KAF8905272.1"/>
    <property type="molecule type" value="Genomic_DNA"/>
</dbReference>
<protein>
    <submittedName>
        <fullName evidence="1">Uncharacterized protein</fullName>
    </submittedName>
</protein>
<keyword evidence="2" id="KW-1185">Reference proteome</keyword>
<dbReference type="Proteomes" id="UP000724874">
    <property type="component" value="Unassembled WGS sequence"/>
</dbReference>
<sequence>MSATQRWLSSIYCLPAYLEGACCCARASISLTIERGHAQKNLKSKSEGLERHTIFSASLACSFRLIASPID</sequence>
<evidence type="ECO:0000313" key="2">
    <source>
        <dbReference type="Proteomes" id="UP000724874"/>
    </source>
</evidence>